<evidence type="ECO:0000259" key="14">
    <source>
        <dbReference type="PROSITE" id="PS51726"/>
    </source>
</evidence>
<evidence type="ECO:0000256" key="4">
    <source>
        <dbReference type="ARBA" id="ARBA00022679"/>
    </source>
</evidence>
<keyword evidence="11" id="KW-0539">Nucleus</keyword>
<keyword evidence="8" id="KW-0007">Acetylation</keyword>
<dbReference type="PROSITE" id="PS51726">
    <property type="entry name" value="MYST_HAT"/>
    <property type="match status" value="1"/>
</dbReference>
<gene>
    <name evidence="15" type="ORF">TTRE_0000532601</name>
</gene>
<protein>
    <recommendedName>
        <fullName evidence="3">histone acetyltransferase</fullName>
        <ecNumber evidence="3">2.3.1.48</ecNumber>
    </recommendedName>
</protein>
<evidence type="ECO:0000256" key="8">
    <source>
        <dbReference type="ARBA" id="ARBA00022990"/>
    </source>
</evidence>
<dbReference type="AlphaFoldDB" id="A0A077ZBZ3"/>
<sequence length="113" mass="13116">MEGKAGTPEKPLSALGLLSYRSYWKQTILEILVNLEKESHDHPQISVMCSSYYFFATLLTHKHLRDICNKTSIKKKDVLTTLQLLNVIQYYKSQHILVIDRDMVETVEYILEG</sequence>
<keyword evidence="6" id="KW-0863">Zinc-finger</keyword>
<evidence type="ECO:0000256" key="6">
    <source>
        <dbReference type="ARBA" id="ARBA00022771"/>
    </source>
</evidence>
<evidence type="ECO:0000256" key="11">
    <source>
        <dbReference type="ARBA" id="ARBA00023242"/>
    </source>
</evidence>
<keyword evidence="9" id="KW-0805">Transcription regulation</keyword>
<evidence type="ECO:0000256" key="3">
    <source>
        <dbReference type="ARBA" id="ARBA00013184"/>
    </source>
</evidence>
<dbReference type="OrthoDB" id="787137at2759"/>
<dbReference type="GO" id="GO:0005634">
    <property type="term" value="C:nucleus"/>
    <property type="evidence" value="ECO:0007669"/>
    <property type="project" value="UniProtKB-SubCell"/>
</dbReference>
<organism evidence="15 16">
    <name type="scientific">Trichuris trichiura</name>
    <name type="common">Whipworm</name>
    <name type="synonym">Trichocephalus trichiurus</name>
    <dbReference type="NCBI Taxonomy" id="36087"/>
    <lineage>
        <taxon>Eukaryota</taxon>
        <taxon>Metazoa</taxon>
        <taxon>Ecdysozoa</taxon>
        <taxon>Nematoda</taxon>
        <taxon>Enoplea</taxon>
        <taxon>Dorylaimia</taxon>
        <taxon>Trichinellida</taxon>
        <taxon>Trichuridae</taxon>
        <taxon>Trichuris</taxon>
    </lineage>
</organism>
<dbReference type="EC" id="2.3.1.48" evidence="3"/>
<keyword evidence="7" id="KW-0862">Zinc</keyword>
<dbReference type="GO" id="GO:0035267">
    <property type="term" value="C:NuA4 histone acetyltransferase complex"/>
    <property type="evidence" value="ECO:0007669"/>
    <property type="project" value="TreeGrafter"/>
</dbReference>
<dbReference type="Pfam" id="PF01853">
    <property type="entry name" value="MOZ_SAS"/>
    <property type="match status" value="1"/>
</dbReference>
<dbReference type="PANTHER" id="PTHR10615:SF219">
    <property type="entry name" value="HISTONE ACETYLTRANSFERASE KAT5"/>
    <property type="match status" value="1"/>
</dbReference>
<keyword evidence="4" id="KW-0808">Transferase</keyword>
<dbReference type="GO" id="GO:0006355">
    <property type="term" value="P:regulation of DNA-templated transcription"/>
    <property type="evidence" value="ECO:0007669"/>
    <property type="project" value="InterPro"/>
</dbReference>
<feature type="domain" description="MYST-type HAT" evidence="14">
    <location>
        <begin position="1"/>
        <end position="113"/>
    </location>
</feature>
<keyword evidence="16" id="KW-1185">Reference proteome</keyword>
<dbReference type="GO" id="GO:0000724">
    <property type="term" value="P:double-strand break repair via homologous recombination"/>
    <property type="evidence" value="ECO:0007669"/>
    <property type="project" value="TreeGrafter"/>
</dbReference>
<dbReference type="InterPro" id="IPR016181">
    <property type="entry name" value="Acyl_CoA_acyltransferase"/>
</dbReference>
<evidence type="ECO:0000256" key="1">
    <source>
        <dbReference type="ARBA" id="ARBA00004123"/>
    </source>
</evidence>
<dbReference type="Proteomes" id="UP000030665">
    <property type="component" value="Unassembled WGS sequence"/>
</dbReference>
<dbReference type="InterPro" id="IPR050603">
    <property type="entry name" value="MYST_HAT"/>
</dbReference>
<evidence type="ECO:0000256" key="13">
    <source>
        <dbReference type="PIRSR" id="PIRSR602717-51"/>
    </source>
</evidence>
<keyword evidence="12" id="KW-0012">Acyltransferase</keyword>
<dbReference type="EMBL" id="HG806110">
    <property type="protein sequence ID" value="CDW57043.1"/>
    <property type="molecule type" value="Genomic_DNA"/>
</dbReference>
<dbReference type="InterPro" id="IPR036388">
    <property type="entry name" value="WH-like_DNA-bd_sf"/>
</dbReference>
<dbReference type="SUPFAM" id="SSF55729">
    <property type="entry name" value="Acyl-CoA N-acyltransferases (Nat)"/>
    <property type="match status" value="1"/>
</dbReference>
<dbReference type="GO" id="GO:0046972">
    <property type="term" value="F:histone H4K16 acetyltransferase activity"/>
    <property type="evidence" value="ECO:0007669"/>
    <property type="project" value="TreeGrafter"/>
</dbReference>
<evidence type="ECO:0000256" key="9">
    <source>
        <dbReference type="ARBA" id="ARBA00023015"/>
    </source>
</evidence>
<dbReference type="GO" id="GO:0008270">
    <property type="term" value="F:zinc ion binding"/>
    <property type="evidence" value="ECO:0007669"/>
    <property type="project" value="UniProtKB-KW"/>
</dbReference>
<evidence type="ECO:0000256" key="7">
    <source>
        <dbReference type="ARBA" id="ARBA00022833"/>
    </source>
</evidence>
<evidence type="ECO:0000313" key="15">
    <source>
        <dbReference type="EMBL" id="CDW57043.1"/>
    </source>
</evidence>
<dbReference type="Gene3D" id="1.10.10.10">
    <property type="entry name" value="Winged helix-like DNA-binding domain superfamily/Winged helix DNA-binding domain"/>
    <property type="match status" value="1"/>
</dbReference>
<evidence type="ECO:0000256" key="10">
    <source>
        <dbReference type="ARBA" id="ARBA00023163"/>
    </source>
</evidence>
<evidence type="ECO:0000313" key="16">
    <source>
        <dbReference type="Proteomes" id="UP000030665"/>
    </source>
</evidence>
<keyword evidence="5" id="KW-0479">Metal-binding</keyword>
<reference evidence="15" key="2">
    <citation type="submission" date="2014-03" db="EMBL/GenBank/DDBJ databases">
        <title>The whipworm genome and dual-species transcriptomics of an intimate host-pathogen interaction.</title>
        <authorList>
            <person name="Foth B.J."/>
            <person name="Tsai I.J."/>
            <person name="Reid A.J."/>
            <person name="Bancroft A.J."/>
            <person name="Nichol S."/>
            <person name="Tracey A."/>
            <person name="Holroyd N."/>
            <person name="Cotton J.A."/>
            <person name="Stanley E.J."/>
            <person name="Zarowiecki M."/>
            <person name="Liu J.Z."/>
            <person name="Huckvale T."/>
            <person name="Cooper P.J."/>
            <person name="Grencis R.K."/>
            <person name="Berriman M."/>
        </authorList>
    </citation>
    <scope>NUCLEOTIDE SEQUENCE [LARGE SCALE GENOMIC DNA]</scope>
</reference>
<evidence type="ECO:0000256" key="12">
    <source>
        <dbReference type="ARBA" id="ARBA00023315"/>
    </source>
</evidence>
<reference evidence="15" key="1">
    <citation type="submission" date="2014-01" db="EMBL/GenBank/DDBJ databases">
        <authorList>
            <person name="Aslett M."/>
        </authorList>
    </citation>
    <scope>NUCLEOTIDE SEQUENCE</scope>
</reference>
<accession>A0A077ZBZ3</accession>
<comment type="subcellular location">
    <subcellularLocation>
        <location evidence="1">Nucleus</location>
    </subcellularLocation>
</comment>
<feature type="active site" description="Proton donor/acceptor" evidence="13">
    <location>
        <position position="9"/>
    </location>
</feature>
<dbReference type="STRING" id="36087.A0A077ZBZ3"/>
<evidence type="ECO:0000256" key="5">
    <source>
        <dbReference type="ARBA" id="ARBA00022723"/>
    </source>
</evidence>
<name>A0A077ZBZ3_TRITR</name>
<keyword evidence="10" id="KW-0804">Transcription</keyword>
<evidence type="ECO:0000256" key="2">
    <source>
        <dbReference type="ARBA" id="ARBA00010107"/>
    </source>
</evidence>
<dbReference type="PANTHER" id="PTHR10615">
    <property type="entry name" value="HISTONE ACETYLTRANSFERASE"/>
    <property type="match status" value="1"/>
</dbReference>
<proteinExistence type="inferred from homology"/>
<dbReference type="InterPro" id="IPR002717">
    <property type="entry name" value="HAT_MYST-type"/>
</dbReference>
<comment type="similarity">
    <text evidence="2">Belongs to the MYST (SAS/MOZ) family.</text>
</comment>